<comment type="subcellular location">
    <subcellularLocation>
        <location evidence="1">Nucleus</location>
    </subcellularLocation>
</comment>
<keyword evidence="4" id="KW-0804">Transcription</keyword>
<keyword evidence="13" id="KW-1185">Reference proteome</keyword>
<dbReference type="PANTHER" id="PTHR11723:SF6">
    <property type="entry name" value="DNA-BINDING PROTEIN INHIBITOR ID-4"/>
    <property type="match status" value="1"/>
</dbReference>
<feature type="region of interest" description="Disordered" evidence="10">
    <location>
        <begin position="251"/>
        <end position="282"/>
    </location>
</feature>
<feature type="non-terminal residue" evidence="12">
    <location>
        <position position="1"/>
    </location>
</feature>
<sequence>MHSADDDLRGLYRESHRLVARVAIAGSGTLRVCDSCFAPSAELEGICDFGVRIALATCLATPAGDRREWVTSRGWRQAVWGEEPMNQLSVRGPSAAASGGTGIGIGLVAVLRTEITTEIAIAIITSAVMISGTLSKDSSSGCGDIAFHCLSDHSLNIARCKMEEEELFCLQYDMNDCYTRLKRLVPTIPQGKKVSKVEILQHVIDYILDLQFALETHPALLRQQHGRCPPASARTPLTALNTEQVSIPKAALRPAPGKPGTGCGCPARAGPKNASLVSRTSP</sequence>
<dbReference type="GO" id="GO:0000122">
    <property type="term" value="P:negative regulation of transcription by RNA polymerase II"/>
    <property type="evidence" value="ECO:0007669"/>
    <property type="project" value="InterPro"/>
</dbReference>
<evidence type="ECO:0000256" key="6">
    <source>
        <dbReference type="ARBA" id="ARBA00038627"/>
    </source>
</evidence>
<feature type="domain" description="BHLH" evidence="11">
    <location>
        <begin position="158"/>
        <end position="210"/>
    </location>
</feature>
<keyword evidence="5" id="KW-0539">Nucleus</keyword>
<evidence type="ECO:0000256" key="4">
    <source>
        <dbReference type="ARBA" id="ARBA00023163"/>
    </source>
</evidence>
<dbReference type="Proteomes" id="UP000736164">
    <property type="component" value="Unassembled WGS sequence"/>
</dbReference>
<evidence type="ECO:0000256" key="10">
    <source>
        <dbReference type="SAM" id="MobiDB-lite"/>
    </source>
</evidence>
<dbReference type="Pfam" id="PF00010">
    <property type="entry name" value="HLH"/>
    <property type="match status" value="1"/>
</dbReference>
<evidence type="ECO:0000256" key="1">
    <source>
        <dbReference type="ARBA" id="ARBA00004123"/>
    </source>
</evidence>
<organism evidence="12 13">
    <name type="scientific">Atractosteus spatula</name>
    <name type="common">Alligator gar</name>
    <name type="synonym">Lepisosteus spatula</name>
    <dbReference type="NCBI Taxonomy" id="7917"/>
    <lineage>
        <taxon>Eukaryota</taxon>
        <taxon>Metazoa</taxon>
        <taxon>Chordata</taxon>
        <taxon>Craniata</taxon>
        <taxon>Vertebrata</taxon>
        <taxon>Euteleostomi</taxon>
        <taxon>Actinopterygii</taxon>
        <taxon>Neopterygii</taxon>
        <taxon>Holostei</taxon>
        <taxon>Semionotiformes</taxon>
        <taxon>Lepisosteidae</taxon>
        <taxon>Atractosteus</taxon>
    </lineage>
</organism>
<dbReference type="InterPro" id="IPR011598">
    <property type="entry name" value="bHLH_dom"/>
</dbReference>
<evidence type="ECO:0000313" key="13">
    <source>
        <dbReference type="Proteomes" id="UP000736164"/>
    </source>
</evidence>
<dbReference type="PANTHER" id="PTHR11723">
    <property type="entry name" value="DNA-BINDING PROTEIN INHIBITOR"/>
    <property type="match status" value="1"/>
</dbReference>
<dbReference type="SUPFAM" id="SSF47459">
    <property type="entry name" value="HLH, helix-loop-helix DNA-binding domain"/>
    <property type="match status" value="1"/>
</dbReference>
<evidence type="ECO:0000256" key="2">
    <source>
        <dbReference type="ARBA" id="ARBA00022491"/>
    </source>
</evidence>
<gene>
    <name evidence="12" type="primary">Id4</name>
    <name evidence="12" type="ORF">GTO95_0016483</name>
</gene>
<evidence type="ECO:0000259" key="11">
    <source>
        <dbReference type="PROSITE" id="PS50888"/>
    </source>
</evidence>
<comment type="caution">
    <text evidence="12">The sequence shown here is derived from an EMBL/GenBank/DDBJ whole genome shotgun (WGS) entry which is preliminary data.</text>
</comment>
<dbReference type="FunFam" id="4.10.280.10:FF:000048">
    <property type="entry name" value="DNA-binding protein inhibitor ID-4"/>
    <property type="match status" value="1"/>
</dbReference>
<evidence type="ECO:0000313" key="12">
    <source>
        <dbReference type="EMBL" id="MBN3314719.1"/>
    </source>
</evidence>
<reference evidence="12" key="1">
    <citation type="journal article" date="2021" name="Cell">
        <title>Tracing the genetic footprints of vertebrate landing in non-teleost ray-finned fishes.</title>
        <authorList>
            <person name="Bi X."/>
            <person name="Wang K."/>
            <person name="Yang L."/>
            <person name="Pan H."/>
            <person name="Jiang H."/>
            <person name="Wei Q."/>
            <person name="Fang M."/>
            <person name="Yu H."/>
            <person name="Zhu C."/>
            <person name="Cai Y."/>
            <person name="He Y."/>
            <person name="Gan X."/>
            <person name="Zeng H."/>
            <person name="Yu D."/>
            <person name="Zhu Y."/>
            <person name="Jiang H."/>
            <person name="Qiu Q."/>
            <person name="Yang H."/>
            <person name="Zhang Y.E."/>
            <person name="Wang W."/>
            <person name="Zhu M."/>
            <person name="He S."/>
            <person name="Zhang G."/>
        </authorList>
    </citation>
    <scope>NUCLEOTIDE SEQUENCE</scope>
    <source>
        <strain evidence="12">Allg_001</strain>
    </source>
</reference>
<dbReference type="InterPro" id="IPR026052">
    <property type="entry name" value="DNA-bd_prot-inh"/>
</dbReference>
<proteinExistence type="predicted"/>
<protein>
    <recommendedName>
        <fullName evidence="7">DNA-binding protein inhibitor ID-4</fullName>
    </recommendedName>
    <alternativeName>
        <fullName evidence="9">Inhibitor of DNA binding 4</fullName>
    </alternativeName>
    <alternativeName>
        <fullName evidence="8">Inhibitor of differentiation 4</fullName>
    </alternativeName>
</protein>
<name>A0A8J7T8Z2_ATRSP</name>
<evidence type="ECO:0000256" key="7">
    <source>
        <dbReference type="ARBA" id="ARBA00040558"/>
    </source>
</evidence>
<evidence type="ECO:0000256" key="8">
    <source>
        <dbReference type="ARBA" id="ARBA00042952"/>
    </source>
</evidence>
<dbReference type="SMART" id="SM00353">
    <property type="entry name" value="HLH"/>
    <property type="match status" value="1"/>
</dbReference>
<comment type="subunit">
    <text evidence="6">Heterodimer with other HLH proteins.</text>
</comment>
<dbReference type="GO" id="GO:0030154">
    <property type="term" value="P:cell differentiation"/>
    <property type="evidence" value="ECO:0007669"/>
    <property type="project" value="TreeGrafter"/>
</dbReference>
<keyword evidence="2" id="KW-0678">Repressor</keyword>
<dbReference type="CDD" id="cd19694">
    <property type="entry name" value="bHLH_dnHLH_ID4"/>
    <property type="match status" value="1"/>
</dbReference>
<dbReference type="InterPro" id="IPR036638">
    <property type="entry name" value="HLH_DNA-bd_sf"/>
</dbReference>
<dbReference type="GO" id="GO:0005634">
    <property type="term" value="C:nucleus"/>
    <property type="evidence" value="ECO:0007669"/>
    <property type="project" value="UniProtKB-SubCell"/>
</dbReference>
<dbReference type="PROSITE" id="PS50888">
    <property type="entry name" value="BHLH"/>
    <property type="match status" value="1"/>
</dbReference>
<dbReference type="GO" id="GO:0032922">
    <property type="term" value="P:circadian regulation of gene expression"/>
    <property type="evidence" value="ECO:0007669"/>
    <property type="project" value="TreeGrafter"/>
</dbReference>
<accession>A0A8J7T8Z2</accession>
<feature type="non-terminal residue" evidence="12">
    <location>
        <position position="282"/>
    </location>
</feature>
<dbReference type="GO" id="GO:0046983">
    <property type="term" value="F:protein dimerization activity"/>
    <property type="evidence" value="ECO:0007669"/>
    <property type="project" value="InterPro"/>
</dbReference>
<evidence type="ECO:0000256" key="9">
    <source>
        <dbReference type="ARBA" id="ARBA00043118"/>
    </source>
</evidence>
<keyword evidence="3" id="KW-0805">Transcription regulation</keyword>
<dbReference type="GO" id="GO:0005737">
    <property type="term" value="C:cytoplasm"/>
    <property type="evidence" value="ECO:0007669"/>
    <property type="project" value="InterPro"/>
</dbReference>
<dbReference type="Gene3D" id="4.10.280.10">
    <property type="entry name" value="Helix-loop-helix DNA-binding domain"/>
    <property type="match status" value="1"/>
</dbReference>
<evidence type="ECO:0000256" key="5">
    <source>
        <dbReference type="ARBA" id="ARBA00023242"/>
    </source>
</evidence>
<dbReference type="EMBL" id="JAAWVO010016824">
    <property type="protein sequence ID" value="MBN3314719.1"/>
    <property type="molecule type" value="Genomic_DNA"/>
</dbReference>
<dbReference type="AlphaFoldDB" id="A0A8J7T8Z2"/>
<evidence type="ECO:0000256" key="3">
    <source>
        <dbReference type="ARBA" id="ARBA00023015"/>
    </source>
</evidence>